<keyword evidence="2 4" id="KW-0689">Ribosomal protein</keyword>
<dbReference type="HAMAP" id="MF_01310">
    <property type="entry name" value="Ribosomal_uS11"/>
    <property type="match status" value="1"/>
</dbReference>
<gene>
    <name evidence="4 6" type="primary">rps11</name>
</gene>
<keyword evidence="4" id="KW-0694">RNA-binding</keyword>
<evidence type="ECO:0000256" key="1">
    <source>
        <dbReference type="ARBA" id="ARBA00006194"/>
    </source>
</evidence>
<dbReference type="GO" id="GO:0009507">
    <property type="term" value="C:chloroplast"/>
    <property type="evidence" value="ECO:0007669"/>
    <property type="project" value="UniProtKB-SubCell"/>
</dbReference>
<feature type="compositionally biased region" description="Basic residues" evidence="5">
    <location>
        <begin position="9"/>
        <end position="23"/>
    </location>
</feature>
<evidence type="ECO:0000256" key="3">
    <source>
        <dbReference type="ARBA" id="ARBA00023274"/>
    </source>
</evidence>
<dbReference type="GO" id="GO:0019843">
    <property type="term" value="F:rRNA binding"/>
    <property type="evidence" value="ECO:0007669"/>
    <property type="project" value="UniProtKB-UniRule"/>
</dbReference>
<comment type="subunit">
    <text evidence="4">Part of the 30S ribosomal subunit.</text>
</comment>
<keyword evidence="6" id="KW-0934">Plastid</keyword>
<keyword evidence="6" id="KW-0150">Chloroplast</keyword>
<comment type="subcellular location">
    <subcellularLocation>
        <location evidence="4">Plastid</location>
        <location evidence="4">Chloroplast</location>
    </subcellularLocation>
</comment>
<proteinExistence type="inferred from homology"/>
<dbReference type="GO" id="GO:0006412">
    <property type="term" value="P:translation"/>
    <property type="evidence" value="ECO:0007669"/>
    <property type="project" value="UniProtKB-UniRule"/>
</dbReference>
<comment type="similarity">
    <text evidence="1 4">Belongs to the universal ribosomal protein uS11 family.</text>
</comment>
<dbReference type="InterPro" id="IPR001971">
    <property type="entry name" value="Ribosomal_uS11"/>
</dbReference>
<evidence type="ECO:0000256" key="4">
    <source>
        <dbReference type="HAMAP-Rule" id="MF_01310"/>
    </source>
</evidence>
<feature type="region of interest" description="Disordered" evidence="5">
    <location>
        <begin position="1"/>
        <end position="24"/>
    </location>
</feature>
<geneLocation type="chloroplast" evidence="6"/>
<dbReference type="EMBL" id="MK737939">
    <property type="protein sequence ID" value="QII42990.1"/>
    <property type="molecule type" value="Genomic_DNA"/>
</dbReference>
<keyword evidence="3 4" id="KW-0687">Ribonucleoprotein</keyword>
<evidence type="ECO:0000256" key="2">
    <source>
        <dbReference type="ARBA" id="ARBA00022980"/>
    </source>
</evidence>
<organism evidence="6">
    <name type="scientific">Aesculus chinensis</name>
    <dbReference type="NCBI Taxonomy" id="290911"/>
    <lineage>
        <taxon>Eukaryota</taxon>
        <taxon>Viridiplantae</taxon>
        <taxon>Streptophyta</taxon>
        <taxon>Embryophyta</taxon>
        <taxon>Tracheophyta</taxon>
        <taxon>Spermatophyta</taxon>
        <taxon>Magnoliopsida</taxon>
        <taxon>eudicotyledons</taxon>
        <taxon>Gunneridae</taxon>
        <taxon>Pentapetalae</taxon>
        <taxon>rosids</taxon>
        <taxon>malvids</taxon>
        <taxon>Sapindales</taxon>
        <taxon>Sapindaceae</taxon>
        <taxon>Hippocastanoideae</taxon>
        <taxon>Hippocastaneae</taxon>
        <taxon>Aesculus</taxon>
    </lineage>
</organism>
<dbReference type="AlphaFoldDB" id="A0A6G7IXF6"/>
<protein>
    <recommendedName>
        <fullName evidence="4">Small ribosomal subunit protein uS11c</fullName>
    </recommendedName>
</protein>
<dbReference type="GO" id="GO:1990904">
    <property type="term" value="C:ribonucleoprotein complex"/>
    <property type="evidence" value="ECO:0007669"/>
    <property type="project" value="UniProtKB-KW"/>
</dbReference>
<dbReference type="Gene3D" id="3.30.420.80">
    <property type="entry name" value="Ribosomal protein S11"/>
    <property type="match status" value="1"/>
</dbReference>
<evidence type="ECO:0000313" key="6">
    <source>
        <dbReference type="EMBL" id="QII42990.1"/>
    </source>
</evidence>
<dbReference type="GO" id="GO:0005840">
    <property type="term" value="C:ribosome"/>
    <property type="evidence" value="ECO:0007669"/>
    <property type="project" value="UniProtKB-KW"/>
</dbReference>
<keyword evidence="4" id="KW-0699">rRNA-binding</keyword>
<dbReference type="SUPFAM" id="SSF53137">
    <property type="entry name" value="Translational machinery components"/>
    <property type="match status" value="1"/>
</dbReference>
<dbReference type="Pfam" id="PF00411">
    <property type="entry name" value="Ribosomal_S11"/>
    <property type="match status" value="1"/>
</dbReference>
<sequence>MAKSLPRSASRRTGRMGSRKSARRIQNYSCSSKFQQHHCDSYRCTGSGYFLVFRRYLPIRAYKKRDTLCCSNRRRKYYLSSNESRYTTSRSQYISIKGPSPGLGRDAALRVIRRSGILLSFVRDVTPMPHNVCRPPKKRRV</sequence>
<reference evidence="6" key="1">
    <citation type="journal article" date="2019" name="Mitochondrial DNA Part B Resour">
        <title>The complete chloroplast genome of Aesculus chinensis.</title>
        <authorList>
            <person name="Zhang Z."/>
            <person name="Chen Y."/>
            <person name="Jiang X."/>
            <person name="Zhu P."/>
            <person name="Li L."/>
            <person name="Zeng Y."/>
            <person name="Tang T."/>
        </authorList>
    </citation>
    <scope>NUCLEOTIDE SEQUENCE</scope>
</reference>
<dbReference type="GeneID" id="54096454"/>
<evidence type="ECO:0000256" key="5">
    <source>
        <dbReference type="SAM" id="MobiDB-lite"/>
    </source>
</evidence>
<dbReference type="GO" id="GO:0003735">
    <property type="term" value="F:structural constituent of ribosome"/>
    <property type="evidence" value="ECO:0007669"/>
    <property type="project" value="InterPro"/>
</dbReference>
<dbReference type="RefSeq" id="YP_009747265.1">
    <property type="nucleotide sequence ID" value="NC_046788.1"/>
</dbReference>
<accession>A0A6G7IXF6</accession>
<name>A0A6G7IXF6_9ROSI</name>
<dbReference type="InterPro" id="IPR036967">
    <property type="entry name" value="Ribosomal_uS11_sf"/>
</dbReference>